<evidence type="ECO:0000259" key="3">
    <source>
        <dbReference type="Pfam" id="PF02834"/>
    </source>
</evidence>
<dbReference type="NCBIfam" id="TIGR02258">
    <property type="entry name" value="2_5_ligase"/>
    <property type="match status" value="1"/>
</dbReference>
<comment type="function">
    <text evidence="2">Hydrolyzes RNA 2',3'-cyclic phosphodiester to an RNA 2'-phosphomonoester.</text>
</comment>
<evidence type="ECO:0000256" key="1">
    <source>
        <dbReference type="ARBA" id="ARBA00022801"/>
    </source>
</evidence>
<keyword evidence="1 2" id="KW-0378">Hydrolase</keyword>
<dbReference type="EC" id="3.1.4.58" evidence="2"/>
<feature type="active site" description="Proton donor" evidence="2">
    <location>
        <position position="42"/>
    </location>
</feature>
<comment type="caution">
    <text evidence="2">Lacks conserved residue(s) required for the propagation of feature annotation.</text>
</comment>
<dbReference type="SUPFAM" id="SSF55144">
    <property type="entry name" value="LigT-like"/>
    <property type="match status" value="1"/>
</dbReference>
<comment type="caution">
    <text evidence="4">The sequence shown here is derived from an EMBL/GenBank/DDBJ whole genome shotgun (WGS) entry which is preliminary data.</text>
</comment>
<dbReference type="Proteomes" id="UP001595462">
    <property type="component" value="Unassembled WGS sequence"/>
</dbReference>
<dbReference type="Pfam" id="PF02834">
    <property type="entry name" value="LigT_PEase"/>
    <property type="match status" value="1"/>
</dbReference>
<dbReference type="PANTHER" id="PTHR35561">
    <property type="entry name" value="RNA 2',3'-CYCLIC PHOSPHODIESTERASE"/>
    <property type="match status" value="1"/>
</dbReference>
<dbReference type="EMBL" id="JBHRSS010000001">
    <property type="protein sequence ID" value="MFC3102820.1"/>
    <property type="molecule type" value="Genomic_DNA"/>
</dbReference>
<evidence type="ECO:0000313" key="4">
    <source>
        <dbReference type="EMBL" id="MFC3102820.1"/>
    </source>
</evidence>
<name>A0ABV7ELW6_9GAMM</name>
<comment type="catalytic activity">
    <reaction evidence="2">
        <text>a 3'-end 2',3'-cyclophospho-ribonucleotide-RNA + H2O = a 3'-end 2'-phospho-ribonucleotide-RNA + H(+)</text>
        <dbReference type="Rhea" id="RHEA:11828"/>
        <dbReference type="Rhea" id="RHEA-COMP:10464"/>
        <dbReference type="Rhea" id="RHEA-COMP:17353"/>
        <dbReference type="ChEBI" id="CHEBI:15377"/>
        <dbReference type="ChEBI" id="CHEBI:15378"/>
        <dbReference type="ChEBI" id="CHEBI:83064"/>
        <dbReference type="ChEBI" id="CHEBI:173113"/>
        <dbReference type="EC" id="3.1.4.58"/>
    </reaction>
</comment>
<dbReference type="InterPro" id="IPR014051">
    <property type="entry name" value="Phosphoesterase_HXTX"/>
</dbReference>
<keyword evidence="5" id="KW-1185">Reference proteome</keyword>
<protein>
    <recommendedName>
        <fullName evidence="2">RNA 2',3'-cyclic phosphodiesterase</fullName>
        <shortName evidence="2">RNA 2',3'-CPDase</shortName>
        <ecNumber evidence="2">3.1.4.58</ecNumber>
    </recommendedName>
</protein>
<sequence length="166" mass="17723">MTAGAQRLFFALWPPRDVARRIATQADALGIGGRRVALPRLHMTLAFVGACDSAQTDALRDNAASIRAPAFDLVLDQLGHFARPGITWFGCTTAPDPLLALAAGLAPADVDNRAFRPHVSVVHDSVPMATRLIDPIAWRVTAFALIASGQATVAGAYRELDRWALA</sequence>
<gene>
    <name evidence="4" type="primary">thpR</name>
    <name evidence="4" type="ORF">ACFOSU_02820</name>
</gene>
<evidence type="ECO:0000256" key="2">
    <source>
        <dbReference type="HAMAP-Rule" id="MF_01940"/>
    </source>
</evidence>
<feature type="domain" description="Phosphoesterase HXTX" evidence="3">
    <location>
        <begin position="14"/>
        <end position="88"/>
    </location>
</feature>
<proteinExistence type="inferred from homology"/>
<feature type="active site" description="Proton acceptor" evidence="2">
    <location>
        <position position="118"/>
    </location>
</feature>
<accession>A0ABV7ELW6</accession>
<dbReference type="HAMAP" id="MF_01940">
    <property type="entry name" value="RNA_CPDase"/>
    <property type="match status" value="1"/>
</dbReference>
<dbReference type="InterPro" id="IPR009097">
    <property type="entry name" value="Cyclic_Pdiesterase"/>
</dbReference>
<dbReference type="Gene3D" id="3.90.1140.10">
    <property type="entry name" value="Cyclic phosphodiesterase"/>
    <property type="match status" value="1"/>
</dbReference>
<evidence type="ECO:0000313" key="5">
    <source>
        <dbReference type="Proteomes" id="UP001595462"/>
    </source>
</evidence>
<dbReference type="InterPro" id="IPR004175">
    <property type="entry name" value="RNA_CPDase"/>
</dbReference>
<organism evidence="4 5">
    <name type="scientific">Salinisphaera aquimarina</name>
    <dbReference type="NCBI Taxonomy" id="2094031"/>
    <lineage>
        <taxon>Bacteria</taxon>
        <taxon>Pseudomonadati</taxon>
        <taxon>Pseudomonadota</taxon>
        <taxon>Gammaproteobacteria</taxon>
        <taxon>Salinisphaerales</taxon>
        <taxon>Salinisphaeraceae</taxon>
        <taxon>Salinisphaera</taxon>
    </lineage>
</organism>
<dbReference type="PANTHER" id="PTHR35561:SF1">
    <property type="entry name" value="RNA 2',3'-CYCLIC PHOSPHODIESTERASE"/>
    <property type="match status" value="1"/>
</dbReference>
<reference evidence="5" key="1">
    <citation type="journal article" date="2019" name="Int. J. Syst. Evol. Microbiol.">
        <title>The Global Catalogue of Microorganisms (GCM) 10K type strain sequencing project: providing services to taxonomists for standard genome sequencing and annotation.</title>
        <authorList>
            <consortium name="The Broad Institute Genomics Platform"/>
            <consortium name="The Broad Institute Genome Sequencing Center for Infectious Disease"/>
            <person name="Wu L."/>
            <person name="Ma J."/>
        </authorList>
    </citation>
    <scope>NUCLEOTIDE SEQUENCE [LARGE SCALE GENOMIC DNA]</scope>
    <source>
        <strain evidence="5">KCTC 52640</strain>
    </source>
</reference>
<dbReference type="RefSeq" id="WP_380686252.1">
    <property type="nucleotide sequence ID" value="NZ_JBHRSS010000001.1"/>
</dbReference>
<comment type="similarity">
    <text evidence="2">Belongs to the 2H phosphoesterase superfamily. ThpR family.</text>
</comment>
<feature type="short sequence motif" description="HXTX 1" evidence="2">
    <location>
        <begin position="42"/>
        <end position="45"/>
    </location>
</feature>